<evidence type="ECO:0000313" key="1">
    <source>
        <dbReference type="EMBL" id="SFG21087.1"/>
    </source>
</evidence>
<dbReference type="AlphaFoldDB" id="A0A1I2Q4B3"/>
<proteinExistence type="predicted"/>
<accession>A0A1I2Q4B3</accession>
<keyword evidence="2" id="KW-1185">Reference proteome</keyword>
<organism evidence="1 2">
    <name type="scientific">Neptunomonas qingdaonensis</name>
    <dbReference type="NCBI Taxonomy" id="1045558"/>
    <lineage>
        <taxon>Bacteria</taxon>
        <taxon>Pseudomonadati</taxon>
        <taxon>Pseudomonadota</taxon>
        <taxon>Gammaproteobacteria</taxon>
        <taxon>Oceanospirillales</taxon>
        <taxon>Oceanospirillaceae</taxon>
        <taxon>Neptunomonas</taxon>
    </lineage>
</organism>
<dbReference type="OrthoDB" id="9179874at2"/>
<name>A0A1I2Q4B3_9GAMM</name>
<protein>
    <submittedName>
        <fullName evidence="1">Sarcosine oxidase subunit gamma</fullName>
    </submittedName>
</protein>
<dbReference type="Proteomes" id="UP000198623">
    <property type="component" value="Unassembled WGS sequence"/>
</dbReference>
<dbReference type="Gene3D" id="3.30.1360.120">
    <property type="entry name" value="Probable tRNA modification gtpase trme, domain 1"/>
    <property type="match status" value="1"/>
</dbReference>
<dbReference type="EMBL" id="FOOU01000004">
    <property type="protein sequence ID" value="SFG21087.1"/>
    <property type="molecule type" value="Genomic_DNA"/>
</dbReference>
<evidence type="ECO:0000313" key="2">
    <source>
        <dbReference type="Proteomes" id="UP000198623"/>
    </source>
</evidence>
<sequence>MHTIQPESYSQRSFIYRQFSGEKSVDNTFMQVAGGVLALSTGKDSDAPGLIDLSLVPRAGFRGVNAEQYVNSMGFPVPASPNQAAMTSQGECVLRLSQKEFWLLSHPQQNVCDRVEGYALPENGCYPLYCQDSHTWFAMTGKHCPDILAKVCGVDLRAACFPPGAIAQTSVARVNAIIIHHVIGSEQVFSIMSDSASATYLWGALLDAMAEYEGQVYGLNKLIE</sequence>
<dbReference type="RefSeq" id="WP_090726423.1">
    <property type="nucleotide sequence ID" value="NZ_FOOU01000004.1"/>
</dbReference>
<gene>
    <name evidence="1" type="ORF">SAMN05216175_104135</name>
</gene>
<dbReference type="STRING" id="1045558.SAMN05216175_104135"/>
<dbReference type="InterPro" id="IPR027266">
    <property type="entry name" value="TrmE/GcvT-like"/>
</dbReference>
<reference evidence="2" key="1">
    <citation type="submission" date="2016-10" db="EMBL/GenBank/DDBJ databases">
        <authorList>
            <person name="Varghese N."/>
            <person name="Submissions S."/>
        </authorList>
    </citation>
    <scope>NUCLEOTIDE SEQUENCE [LARGE SCALE GENOMIC DNA]</scope>
    <source>
        <strain evidence="2">CGMCC 1.10971</strain>
    </source>
</reference>
<dbReference type="SUPFAM" id="SSF103025">
    <property type="entry name" value="Folate-binding domain"/>
    <property type="match status" value="1"/>
</dbReference>